<feature type="region of interest" description="Disordered" evidence="2">
    <location>
        <begin position="147"/>
        <end position="168"/>
    </location>
</feature>
<gene>
    <name evidence="4" type="ORF">CDEB00056_LOCUS9921</name>
</gene>
<feature type="region of interest" description="Disordered" evidence="2">
    <location>
        <begin position="251"/>
        <end position="320"/>
    </location>
</feature>
<feature type="region of interest" description="Disordered" evidence="2">
    <location>
        <begin position="492"/>
        <end position="522"/>
    </location>
</feature>
<feature type="compositionally biased region" description="Basic and acidic residues" evidence="2">
    <location>
        <begin position="281"/>
        <end position="295"/>
    </location>
</feature>
<dbReference type="Pfam" id="PF18974">
    <property type="entry name" value="DUF5710"/>
    <property type="match status" value="2"/>
</dbReference>
<feature type="compositionally biased region" description="Low complexity" evidence="2">
    <location>
        <begin position="153"/>
        <end position="164"/>
    </location>
</feature>
<dbReference type="AlphaFoldDB" id="A0A7S3Q4N0"/>
<feature type="compositionally biased region" description="Polar residues" evidence="2">
    <location>
        <begin position="513"/>
        <end position="522"/>
    </location>
</feature>
<evidence type="ECO:0000256" key="2">
    <source>
        <dbReference type="SAM" id="MobiDB-lite"/>
    </source>
</evidence>
<keyword evidence="1" id="KW-0175">Coiled coil</keyword>
<feature type="domain" description="DUF5710" evidence="3">
    <location>
        <begin position="3"/>
        <end position="46"/>
    </location>
</feature>
<name>A0A7S3Q4N0_9STRA</name>
<accession>A0A7S3Q4N0</accession>
<organism evidence="4">
    <name type="scientific">Chaetoceros debilis</name>
    <dbReference type="NCBI Taxonomy" id="122233"/>
    <lineage>
        <taxon>Eukaryota</taxon>
        <taxon>Sar</taxon>
        <taxon>Stramenopiles</taxon>
        <taxon>Ochrophyta</taxon>
        <taxon>Bacillariophyta</taxon>
        <taxon>Coscinodiscophyceae</taxon>
        <taxon>Chaetocerotophycidae</taxon>
        <taxon>Chaetocerotales</taxon>
        <taxon>Chaetocerotaceae</taxon>
        <taxon>Chaetoceros</taxon>
    </lineage>
</organism>
<feature type="compositionally biased region" description="Basic and acidic residues" evidence="2">
    <location>
        <begin position="503"/>
        <end position="512"/>
    </location>
</feature>
<feature type="compositionally biased region" description="Low complexity" evidence="2">
    <location>
        <begin position="307"/>
        <end position="319"/>
    </location>
</feature>
<evidence type="ECO:0000256" key="1">
    <source>
        <dbReference type="SAM" id="Coils"/>
    </source>
</evidence>
<dbReference type="InterPro" id="IPR043764">
    <property type="entry name" value="DUF5710"/>
</dbReference>
<feature type="domain" description="DUF5710" evidence="3">
    <location>
        <begin position="49"/>
        <end position="93"/>
    </location>
</feature>
<evidence type="ECO:0000313" key="4">
    <source>
        <dbReference type="EMBL" id="CAE0465080.1"/>
    </source>
</evidence>
<feature type="region of interest" description="Disordered" evidence="2">
    <location>
        <begin position="93"/>
        <end position="125"/>
    </location>
</feature>
<proteinExistence type="predicted"/>
<evidence type="ECO:0000259" key="3">
    <source>
        <dbReference type="Pfam" id="PF18974"/>
    </source>
</evidence>
<feature type="region of interest" description="Disordered" evidence="2">
    <location>
        <begin position="688"/>
        <end position="717"/>
    </location>
</feature>
<reference evidence="4" key="1">
    <citation type="submission" date="2021-01" db="EMBL/GenBank/DDBJ databases">
        <authorList>
            <person name="Corre E."/>
            <person name="Pelletier E."/>
            <person name="Niang G."/>
            <person name="Scheremetjew M."/>
            <person name="Finn R."/>
            <person name="Kale V."/>
            <person name="Holt S."/>
            <person name="Cochrane G."/>
            <person name="Meng A."/>
            <person name="Brown T."/>
            <person name="Cohen L."/>
        </authorList>
    </citation>
    <scope>NUCLEOTIDE SEQUENCE</scope>
    <source>
        <strain evidence="4">MM31A-1</strain>
    </source>
</reference>
<protein>
    <recommendedName>
        <fullName evidence="3">DUF5710 domain-containing protein</fullName>
    </recommendedName>
</protein>
<dbReference type="EMBL" id="HBIO01012755">
    <property type="protein sequence ID" value="CAE0465080.1"/>
    <property type="molecule type" value="Transcribed_RNA"/>
</dbReference>
<sequence>MYTLNCPFDEKDEAKRAGARWLGAEKKWYVPKNLYNKIENFNKWKPNGRMYLNCPYKEKNEAKKKGACFDAQLKKWYFIPGPRKSERDFAKWLGSSSSPASAKKAKKAETKKSKTPPKSTASVEEKVQALVDKKVQALVDKKMKALEDKKVKASSTPTPKKASPTPSPAQMSFYQMNNFAAGNMGNNNLDNTANNNPMNMNSAIPPWMNQNMLSSATQMNQMHMNMNQNMLSQMNNDNAMNNPAAHQWMNQQMGNGNIPSQMKNPMNLAASPTNPKKRKKTEVTKDEPVKKKSSQEDSINMGSMGMSQESQSSQSSQQQLRLLPRVTSSFTKAQLSHELLHRDSSVTGTSNKNKQWFLDRLGLGSVWTSSPQCKGINIDSIPKVTGDMTIAQLSHELLERNSTQKGMSGKNKAWYIEKLCIGSLWITGSSSYNGNNNLTEKGSREQLVEVKMKVKASNKKTIATSVANTQTKSNTENGKKAKILKSSVPCTAKSSTVTKRRVKAENTTRENTHQSSVKAEVVHSSTIGGAMKRPKLESAASAYTNHKDGTIRESPVIAISKRNVKAGDTARKHTHQPSIKAEVVYSSTIGGAMKRPKLESSANVRVDHKDTPVRAFNSTSESLPVPKIEMKTKIKCVKGNSTANKASKIKVEEMATKNAKKVSVCPDVVPSVPKTALRVKKEVQMKAVKKSNGGGLSTSTTATKISKEQKSTGSKAITESTPVDAIPCVSSSMTIAQLKAECKARNPDVKGLSKLNKTGLIAHLLDGSELEGSLEWRLKAEREEQELHVFTSRCHPHPLAKACHIKMPGPGTRTVKQTRADVATCDVGHSRLCQMTAFFSCKKSDFDICKTCYEIESLSDEQKGKFLEETYSELRRKDEEERKRQEERHRRWMEEERLRDEIYERESKEREAREQRESKERKVKRLKEFLEEFEAFPRHLCKPNSENLDEDKKLKYTVWTSWGYDRDYFHSYDGPPSKKFNSSFNTLEEANNRVQYVFYADNEWELEFDEMHVDEDKIDRSKGTRLMCVRPDDMERWTVSVIPSKAFDFLYREFDDQLKTVGSFRGGETHDFNSGEDGDVDPRTKFSKRIRNPIQKCKNAGKKLKYTIWTSNEYYKDDHHDKLFNSSYDTLKEANERVEFVFYFENPWERDLYEMHVNEDFVDKKQGHRYMECSLDGGSAWKVSVVPSDVFDYLDE</sequence>
<feature type="coiled-coil region" evidence="1">
    <location>
        <begin position="875"/>
        <end position="932"/>
    </location>
</feature>
<feature type="compositionally biased region" description="Polar residues" evidence="2">
    <location>
        <begin position="251"/>
        <end position="274"/>
    </location>
</feature>